<dbReference type="PROSITE" id="PS00903">
    <property type="entry name" value="CYT_DCMP_DEAMINASES_1"/>
    <property type="match status" value="1"/>
</dbReference>
<dbReference type="EMBL" id="CP071793">
    <property type="protein sequence ID" value="QTD49972.1"/>
    <property type="molecule type" value="Genomic_DNA"/>
</dbReference>
<evidence type="ECO:0000256" key="5">
    <source>
        <dbReference type="ARBA" id="ARBA00018266"/>
    </source>
</evidence>
<dbReference type="EC" id="3.5.4.5" evidence="4 15"/>
<evidence type="ECO:0000256" key="3">
    <source>
        <dbReference type="ARBA" id="ARBA00006576"/>
    </source>
</evidence>
<gene>
    <name evidence="17" type="primary">cdd</name>
    <name evidence="17" type="ORF">J3U87_30690</name>
</gene>
<evidence type="ECO:0000256" key="8">
    <source>
        <dbReference type="ARBA" id="ARBA00022833"/>
    </source>
</evidence>
<dbReference type="PANTHER" id="PTHR11644:SF2">
    <property type="entry name" value="CYTIDINE DEAMINASE"/>
    <property type="match status" value="1"/>
</dbReference>
<name>A0A8A4TLI5_SULCO</name>
<evidence type="ECO:0000313" key="18">
    <source>
        <dbReference type="Proteomes" id="UP000663929"/>
    </source>
</evidence>
<feature type="binding site" evidence="14">
    <location>
        <position position="94"/>
    </location>
    <ligand>
        <name>Zn(2+)</name>
        <dbReference type="ChEBI" id="CHEBI:29105"/>
        <note>catalytic</note>
    </ligand>
</feature>
<dbReference type="AlphaFoldDB" id="A0A8A4TLI5"/>
<dbReference type="InterPro" id="IPR016192">
    <property type="entry name" value="APOBEC/CMP_deaminase_Zn-bd"/>
</dbReference>
<evidence type="ECO:0000256" key="4">
    <source>
        <dbReference type="ARBA" id="ARBA00012783"/>
    </source>
</evidence>
<evidence type="ECO:0000256" key="13">
    <source>
        <dbReference type="PIRSR" id="PIRSR606262-2"/>
    </source>
</evidence>
<protein>
    <recommendedName>
        <fullName evidence="5 15">Cytidine deaminase</fullName>
        <ecNumber evidence="4 15">3.5.4.5</ecNumber>
    </recommendedName>
    <alternativeName>
        <fullName evidence="9 15">Cytidine aminohydrolase</fullName>
    </alternativeName>
</protein>
<feature type="binding site" evidence="13">
    <location>
        <begin position="44"/>
        <end position="50"/>
    </location>
    <ligand>
        <name>substrate</name>
    </ligand>
</feature>
<feature type="binding site" evidence="14">
    <location>
        <position position="55"/>
    </location>
    <ligand>
        <name>Zn(2+)</name>
        <dbReference type="ChEBI" id="CHEBI:29105"/>
        <note>catalytic</note>
    </ligand>
</feature>
<comment type="cofactor">
    <cofactor evidence="1 14 15">
        <name>Zn(2+)</name>
        <dbReference type="ChEBI" id="CHEBI:29105"/>
    </cofactor>
</comment>
<proteinExistence type="inferred from homology"/>
<evidence type="ECO:0000256" key="7">
    <source>
        <dbReference type="ARBA" id="ARBA00022801"/>
    </source>
</evidence>
<evidence type="ECO:0000256" key="12">
    <source>
        <dbReference type="PIRSR" id="PIRSR606262-1"/>
    </source>
</evidence>
<dbReference type="InterPro" id="IPR002125">
    <property type="entry name" value="CMP_dCMP_dom"/>
</dbReference>
<dbReference type="GO" id="GO:0004126">
    <property type="term" value="F:cytidine deaminase activity"/>
    <property type="evidence" value="ECO:0007669"/>
    <property type="project" value="UniProtKB-UniRule"/>
</dbReference>
<keyword evidence="18" id="KW-1185">Reference proteome</keyword>
<keyword evidence="6 14" id="KW-0479">Metal-binding</keyword>
<dbReference type="PROSITE" id="PS51747">
    <property type="entry name" value="CYT_DCMP_DEAMINASES_2"/>
    <property type="match status" value="1"/>
</dbReference>
<dbReference type="KEGG" id="scor:J3U87_30690"/>
<dbReference type="GO" id="GO:0008270">
    <property type="term" value="F:zinc ion binding"/>
    <property type="evidence" value="ECO:0007669"/>
    <property type="project" value="UniProtKB-UniRule"/>
</dbReference>
<dbReference type="GO" id="GO:0055086">
    <property type="term" value="P:nucleobase-containing small molecule metabolic process"/>
    <property type="evidence" value="ECO:0007669"/>
    <property type="project" value="UniProtKB-ARBA"/>
</dbReference>
<dbReference type="FunFam" id="3.40.140.10:FF:000008">
    <property type="entry name" value="Cytidine deaminase"/>
    <property type="match status" value="1"/>
</dbReference>
<dbReference type="GO" id="GO:0042802">
    <property type="term" value="F:identical protein binding"/>
    <property type="evidence" value="ECO:0007669"/>
    <property type="project" value="UniProtKB-ARBA"/>
</dbReference>
<feature type="domain" description="CMP/dCMP-type deaminase" evidence="16">
    <location>
        <begin position="3"/>
        <end position="134"/>
    </location>
</feature>
<sequence>MSIKERTLVKAAWLARDRAHAPYSGFKVGAVIENDKGQMFTGCNVENANYTCGLCAERTAIVKAVSEGALKPGTLRKVVIAAKAERPAGPCGSCRQVIEEFAAEDTLIVLSNEPGKVAMSMPHRELLPHAFNGRDLADAPK</sequence>
<dbReference type="InterPro" id="IPR006262">
    <property type="entry name" value="Cyt_deam_tetra"/>
</dbReference>
<keyword evidence="7 15" id="KW-0378">Hydrolase</keyword>
<evidence type="ECO:0000256" key="9">
    <source>
        <dbReference type="ARBA" id="ARBA00032005"/>
    </source>
</evidence>
<dbReference type="InterPro" id="IPR016193">
    <property type="entry name" value="Cytidine_deaminase-like"/>
</dbReference>
<dbReference type="PANTHER" id="PTHR11644">
    <property type="entry name" value="CYTIDINE DEAMINASE"/>
    <property type="match status" value="1"/>
</dbReference>
<dbReference type="NCBIfam" id="TIGR01354">
    <property type="entry name" value="cyt_deam_tetra"/>
    <property type="match status" value="1"/>
</dbReference>
<evidence type="ECO:0000256" key="1">
    <source>
        <dbReference type="ARBA" id="ARBA00001947"/>
    </source>
</evidence>
<dbReference type="GO" id="GO:0072527">
    <property type="term" value="P:pyrimidine-containing compound metabolic process"/>
    <property type="evidence" value="ECO:0007669"/>
    <property type="project" value="UniProtKB-ARBA"/>
</dbReference>
<evidence type="ECO:0000256" key="6">
    <source>
        <dbReference type="ARBA" id="ARBA00022723"/>
    </source>
</evidence>
<evidence type="ECO:0000259" key="16">
    <source>
        <dbReference type="PROSITE" id="PS51747"/>
    </source>
</evidence>
<dbReference type="Pfam" id="PF00383">
    <property type="entry name" value="dCMP_cyt_deam_1"/>
    <property type="match status" value="1"/>
</dbReference>
<feature type="binding site" evidence="14">
    <location>
        <position position="91"/>
    </location>
    <ligand>
        <name>Zn(2+)</name>
        <dbReference type="ChEBI" id="CHEBI:29105"/>
        <note>catalytic</note>
    </ligand>
</feature>
<dbReference type="RefSeq" id="WP_237379603.1">
    <property type="nucleotide sequence ID" value="NZ_CP071793.1"/>
</dbReference>
<feature type="active site" description="Proton donor" evidence="12">
    <location>
        <position position="57"/>
    </location>
</feature>
<organism evidence="17 18">
    <name type="scientific">Sulfidibacter corallicola</name>
    <dbReference type="NCBI Taxonomy" id="2818388"/>
    <lineage>
        <taxon>Bacteria</taxon>
        <taxon>Pseudomonadati</taxon>
        <taxon>Acidobacteriota</taxon>
        <taxon>Holophagae</taxon>
        <taxon>Acanthopleuribacterales</taxon>
        <taxon>Acanthopleuribacteraceae</taxon>
        <taxon>Sulfidibacter</taxon>
    </lineage>
</organism>
<evidence type="ECO:0000256" key="15">
    <source>
        <dbReference type="RuleBase" id="RU364006"/>
    </source>
</evidence>
<comment type="similarity">
    <text evidence="3 15">Belongs to the cytidine and deoxycytidylate deaminase family.</text>
</comment>
<evidence type="ECO:0000256" key="10">
    <source>
        <dbReference type="ARBA" id="ARBA00049252"/>
    </source>
</evidence>
<dbReference type="Gene3D" id="3.40.140.10">
    <property type="entry name" value="Cytidine Deaminase, domain 2"/>
    <property type="match status" value="1"/>
</dbReference>
<dbReference type="CDD" id="cd01283">
    <property type="entry name" value="cytidine_deaminase"/>
    <property type="match status" value="1"/>
</dbReference>
<reference evidence="17" key="1">
    <citation type="submission" date="2021-03" db="EMBL/GenBank/DDBJ databases">
        <title>Acanthopleuribacteraceae sp. M133.</title>
        <authorList>
            <person name="Wang G."/>
        </authorList>
    </citation>
    <scope>NUCLEOTIDE SEQUENCE</scope>
    <source>
        <strain evidence="17">M133</strain>
    </source>
</reference>
<dbReference type="InterPro" id="IPR050202">
    <property type="entry name" value="Cyt/Deoxycyt_deaminase"/>
</dbReference>
<evidence type="ECO:0000313" key="17">
    <source>
        <dbReference type="EMBL" id="QTD49972.1"/>
    </source>
</evidence>
<comment type="function">
    <text evidence="2 15">This enzyme scavenges exogenous and endogenous cytidine and 2'-deoxycytidine for UMP synthesis.</text>
</comment>
<keyword evidence="8 14" id="KW-0862">Zinc</keyword>
<dbReference type="Proteomes" id="UP000663929">
    <property type="component" value="Chromosome"/>
</dbReference>
<accession>A0A8A4TLI5</accession>
<evidence type="ECO:0000256" key="14">
    <source>
        <dbReference type="PIRSR" id="PIRSR606262-3"/>
    </source>
</evidence>
<evidence type="ECO:0000256" key="2">
    <source>
        <dbReference type="ARBA" id="ARBA00003949"/>
    </source>
</evidence>
<evidence type="ECO:0000256" key="11">
    <source>
        <dbReference type="ARBA" id="ARBA00049558"/>
    </source>
</evidence>
<dbReference type="NCBIfam" id="NF004064">
    <property type="entry name" value="PRK05578.1"/>
    <property type="match status" value="1"/>
</dbReference>
<dbReference type="GO" id="GO:0005829">
    <property type="term" value="C:cytosol"/>
    <property type="evidence" value="ECO:0007669"/>
    <property type="project" value="TreeGrafter"/>
</dbReference>
<comment type="catalytic activity">
    <reaction evidence="10 15">
        <text>2'-deoxycytidine + H2O + H(+) = 2'-deoxyuridine + NH4(+)</text>
        <dbReference type="Rhea" id="RHEA:13433"/>
        <dbReference type="ChEBI" id="CHEBI:15377"/>
        <dbReference type="ChEBI" id="CHEBI:15378"/>
        <dbReference type="ChEBI" id="CHEBI:15698"/>
        <dbReference type="ChEBI" id="CHEBI:16450"/>
        <dbReference type="ChEBI" id="CHEBI:28938"/>
        <dbReference type="EC" id="3.5.4.5"/>
    </reaction>
</comment>
<comment type="catalytic activity">
    <reaction evidence="11 15">
        <text>cytidine + H2O + H(+) = uridine + NH4(+)</text>
        <dbReference type="Rhea" id="RHEA:16069"/>
        <dbReference type="ChEBI" id="CHEBI:15377"/>
        <dbReference type="ChEBI" id="CHEBI:15378"/>
        <dbReference type="ChEBI" id="CHEBI:16704"/>
        <dbReference type="ChEBI" id="CHEBI:17562"/>
        <dbReference type="ChEBI" id="CHEBI:28938"/>
        <dbReference type="EC" id="3.5.4.5"/>
    </reaction>
</comment>
<dbReference type="SUPFAM" id="SSF53927">
    <property type="entry name" value="Cytidine deaminase-like"/>
    <property type="match status" value="1"/>
</dbReference>